<keyword evidence="6 7" id="KW-0472">Membrane</keyword>
<keyword evidence="3 7" id="KW-1003">Cell membrane</keyword>
<proteinExistence type="inferred from homology"/>
<organism evidence="10 11">
    <name type="scientific">Clostridium frigoris</name>
    <dbReference type="NCBI Taxonomy" id="205327"/>
    <lineage>
        <taxon>Bacteria</taxon>
        <taxon>Bacillati</taxon>
        <taxon>Bacillota</taxon>
        <taxon>Clostridia</taxon>
        <taxon>Eubacteriales</taxon>
        <taxon>Clostridiaceae</taxon>
        <taxon>Clostridium</taxon>
    </lineage>
</organism>
<evidence type="ECO:0000256" key="8">
    <source>
        <dbReference type="SAM" id="MobiDB-lite"/>
    </source>
</evidence>
<dbReference type="InterPro" id="IPR058127">
    <property type="entry name" value="DedA"/>
</dbReference>
<feature type="transmembrane region" description="Helical" evidence="7">
    <location>
        <begin position="55"/>
        <end position="83"/>
    </location>
</feature>
<reference evidence="10 11" key="1">
    <citation type="submission" date="2021-06" db="EMBL/GenBank/DDBJ databases">
        <title>Clostridia strains as spoilage organisms.</title>
        <authorList>
            <person name="Wambui J."/>
            <person name="Stephan R."/>
            <person name="Stevens M.J.A."/>
        </authorList>
    </citation>
    <scope>NUCLEOTIDE SEQUENCE [LARGE SCALE GENOMIC DNA]</scope>
    <source>
        <strain evidence="10 11">DSM 14204</strain>
    </source>
</reference>
<evidence type="ECO:0000256" key="5">
    <source>
        <dbReference type="ARBA" id="ARBA00022989"/>
    </source>
</evidence>
<feature type="transmembrane region" description="Helical" evidence="7">
    <location>
        <begin position="188"/>
        <end position="206"/>
    </location>
</feature>
<feature type="transmembrane region" description="Helical" evidence="7">
    <location>
        <begin position="154"/>
        <end position="176"/>
    </location>
</feature>
<feature type="domain" description="VTT" evidence="9">
    <location>
        <begin position="49"/>
        <end position="174"/>
    </location>
</feature>
<name>A0ABS6BS21_9CLOT</name>
<protein>
    <submittedName>
        <fullName evidence="10">DedA family protein</fullName>
    </submittedName>
</protein>
<dbReference type="InterPro" id="IPR032816">
    <property type="entry name" value="VTT_dom"/>
</dbReference>
<gene>
    <name evidence="10" type="ORF">KPL37_08105</name>
</gene>
<comment type="similarity">
    <text evidence="2 7">Belongs to the DedA family.</text>
</comment>
<keyword evidence="4 7" id="KW-0812">Transmembrane</keyword>
<evidence type="ECO:0000256" key="2">
    <source>
        <dbReference type="ARBA" id="ARBA00010792"/>
    </source>
</evidence>
<feature type="region of interest" description="Disordered" evidence="8">
    <location>
        <begin position="212"/>
        <end position="231"/>
    </location>
</feature>
<dbReference type="Proteomes" id="UP000776252">
    <property type="component" value="Unassembled WGS sequence"/>
</dbReference>
<evidence type="ECO:0000259" key="9">
    <source>
        <dbReference type="Pfam" id="PF09335"/>
    </source>
</evidence>
<sequence length="231" mass="25900">MDILINFINVIMHIDKYLTLMVQQYGMLTYAVLFLIIFIETGLVITPFLPGDSMLFAAGALAGIGSMNIFTLLIISYLAAILGDTANYFIGKKIGKKILEKEKVKFINKDYLIKAQEFYKKHGSMTIVIARFIPIIRTFAPFVAGIGEMNYSKFIAYNIVGGGLWVSLFLGGGYFFGNLPFVKTHFSYMLVAIIIISLLPGVIVFIKEKSKKNNDNDDNEDNEDDVMTNEI</sequence>
<evidence type="ECO:0000313" key="11">
    <source>
        <dbReference type="Proteomes" id="UP000776252"/>
    </source>
</evidence>
<evidence type="ECO:0000256" key="7">
    <source>
        <dbReference type="RuleBase" id="RU367016"/>
    </source>
</evidence>
<dbReference type="PANTHER" id="PTHR30353">
    <property type="entry name" value="INNER MEMBRANE PROTEIN DEDA-RELATED"/>
    <property type="match status" value="1"/>
</dbReference>
<evidence type="ECO:0000256" key="3">
    <source>
        <dbReference type="ARBA" id="ARBA00022475"/>
    </source>
</evidence>
<feature type="transmembrane region" description="Helical" evidence="7">
    <location>
        <begin position="27"/>
        <end position="49"/>
    </location>
</feature>
<feature type="compositionally biased region" description="Acidic residues" evidence="8">
    <location>
        <begin position="216"/>
        <end position="231"/>
    </location>
</feature>
<evidence type="ECO:0000256" key="1">
    <source>
        <dbReference type="ARBA" id="ARBA00004651"/>
    </source>
</evidence>
<comment type="subcellular location">
    <subcellularLocation>
        <location evidence="1 7">Cell membrane</location>
        <topology evidence="1 7">Multi-pass membrane protein</topology>
    </subcellularLocation>
</comment>
<dbReference type="EMBL" id="JAHLDV010000013">
    <property type="protein sequence ID" value="MBU3159711.1"/>
    <property type="molecule type" value="Genomic_DNA"/>
</dbReference>
<dbReference type="InterPro" id="IPR032818">
    <property type="entry name" value="DedA-like"/>
</dbReference>
<evidence type="ECO:0000256" key="6">
    <source>
        <dbReference type="ARBA" id="ARBA00023136"/>
    </source>
</evidence>
<evidence type="ECO:0000256" key="4">
    <source>
        <dbReference type="ARBA" id="ARBA00022692"/>
    </source>
</evidence>
<keyword evidence="11" id="KW-1185">Reference proteome</keyword>
<comment type="caution">
    <text evidence="10">The sequence shown here is derived from an EMBL/GenBank/DDBJ whole genome shotgun (WGS) entry which is preliminary data.</text>
</comment>
<dbReference type="Pfam" id="PF09335">
    <property type="entry name" value="VTT_dom"/>
    <property type="match status" value="1"/>
</dbReference>
<keyword evidence="5 7" id="KW-1133">Transmembrane helix</keyword>
<accession>A0ABS6BS21</accession>
<evidence type="ECO:0000313" key="10">
    <source>
        <dbReference type="EMBL" id="MBU3159711.1"/>
    </source>
</evidence>
<dbReference type="RefSeq" id="WP_216147728.1">
    <property type="nucleotide sequence ID" value="NZ_JAHLDV010000013.1"/>
</dbReference>
<dbReference type="PANTHER" id="PTHR30353:SF0">
    <property type="entry name" value="TRANSMEMBRANE PROTEIN"/>
    <property type="match status" value="1"/>
</dbReference>
<dbReference type="NCBIfam" id="NF008102">
    <property type="entry name" value="PRK10847.1"/>
    <property type="match status" value="1"/>
</dbReference>